<evidence type="ECO:0000256" key="2">
    <source>
        <dbReference type="ARBA" id="ARBA00022490"/>
    </source>
</evidence>
<evidence type="ECO:0000256" key="4">
    <source>
        <dbReference type="ARBA" id="ARBA00022801"/>
    </source>
</evidence>
<dbReference type="CDD" id="cd00501">
    <property type="entry name" value="Peptidase_C15"/>
    <property type="match status" value="1"/>
</dbReference>
<accession>A0AAV2H488</accession>
<keyword evidence="3" id="KW-0645">Protease</keyword>
<dbReference type="InterPro" id="IPR016125">
    <property type="entry name" value="Peptidase_C15-like"/>
</dbReference>
<dbReference type="InterPro" id="IPR000816">
    <property type="entry name" value="Peptidase_C15"/>
</dbReference>
<dbReference type="GO" id="GO:0005829">
    <property type="term" value="C:cytosol"/>
    <property type="evidence" value="ECO:0007669"/>
    <property type="project" value="InterPro"/>
</dbReference>
<dbReference type="Gene3D" id="3.40.630.20">
    <property type="entry name" value="Peptidase C15, pyroglutamyl peptidase I-like"/>
    <property type="match status" value="1"/>
</dbReference>
<organism evidence="6 7">
    <name type="scientific">Lymnaea stagnalis</name>
    <name type="common">Great pond snail</name>
    <name type="synonym">Helix stagnalis</name>
    <dbReference type="NCBI Taxonomy" id="6523"/>
    <lineage>
        <taxon>Eukaryota</taxon>
        <taxon>Metazoa</taxon>
        <taxon>Spiralia</taxon>
        <taxon>Lophotrochozoa</taxon>
        <taxon>Mollusca</taxon>
        <taxon>Gastropoda</taxon>
        <taxon>Heterobranchia</taxon>
        <taxon>Euthyneura</taxon>
        <taxon>Panpulmonata</taxon>
        <taxon>Hygrophila</taxon>
        <taxon>Lymnaeoidea</taxon>
        <taxon>Lymnaeidae</taxon>
        <taxon>Lymnaea</taxon>
    </lineage>
</organism>
<dbReference type="PANTHER" id="PTHR23402">
    <property type="entry name" value="PROTEASE FAMILY C15 PYROGLUTAMYL-PEPTIDASE I-RELATED"/>
    <property type="match status" value="1"/>
</dbReference>
<reference evidence="6 7" key="1">
    <citation type="submission" date="2024-04" db="EMBL/GenBank/DDBJ databases">
        <authorList>
            <consortium name="Genoscope - CEA"/>
            <person name="William W."/>
        </authorList>
    </citation>
    <scope>NUCLEOTIDE SEQUENCE [LARGE SCALE GENOMIC DNA]</scope>
</reference>
<comment type="caution">
    <text evidence="6">The sequence shown here is derived from an EMBL/GenBank/DDBJ whole genome shotgun (WGS) entry which is preliminary data.</text>
</comment>
<keyword evidence="5" id="KW-0788">Thiol protease</keyword>
<comment type="similarity">
    <text evidence="1">Belongs to the peptidase C15 family.</text>
</comment>
<evidence type="ECO:0008006" key="8">
    <source>
        <dbReference type="Google" id="ProtNLM"/>
    </source>
</evidence>
<dbReference type="SUPFAM" id="SSF53182">
    <property type="entry name" value="Pyrrolidone carboxyl peptidase (pyroglutamate aminopeptidase)"/>
    <property type="match status" value="1"/>
</dbReference>
<evidence type="ECO:0000256" key="5">
    <source>
        <dbReference type="ARBA" id="ARBA00022807"/>
    </source>
</evidence>
<protein>
    <recommendedName>
        <fullName evidence="8">Pyroglutamyl-peptidase I</fullName>
    </recommendedName>
</protein>
<evidence type="ECO:0000256" key="3">
    <source>
        <dbReference type="ARBA" id="ARBA00022670"/>
    </source>
</evidence>
<keyword evidence="2" id="KW-0963">Cytoplasm</keyword>
<dbReference type="Proteomes" id="UP001497497">
    <property type="component" value="Unassembled WGS sequence"/>
</dbReference>
<name>A0AAV2H488_LYMST</name>
<dbReference type="PANTHER" id="PTHR23402:SF1">
    <property type="entry name" value="PYROGLUTAMYL-PEPTIDASE I"/>
    <property type="match status" value="1"/>
</dbReference>
<proteinExistence type="inferred from homology"/>
<keyword evidence="7" id="KW-1185">Reference proteome</keyword>
<sequence>MPTGKKCVIVTGFGPFKGHQVNSSWMSVKELSKMGLGDDQVELFVFEIPVIYEEVKKIIPELWEKYKPVLMVHVGVSGVANELTLEQRAHNDGYNRDDVEGLVPPSQMCVDNCCENVLISGIDMSLVCQEVNEADQKVSSVVSQDPGRYLCDFTYFQSLHINQNCTAFIHVPPLSGRYNAFELAEGLQVAIRAMLKQVNL</sequence>
<dbReference type="EMBL" id="CAXITT010000033">
    <property type="protein sequence ID" value="CAL1528455.1"/>
    <property type="molecule type" value="Genomic_DNA"/>
</dbReference>
<evidence type="ECO:0000313" key="6">
    <source>
        <dbReference type="EMBL" id="CAL1528455.1"/>
    </source>
</evidence>
<dbReference type="GO" id="GO:0006508">
    <property type="term" value="P:proteolysis"/>
    <property type="evidence" value="ECO:0007669"/>
    <property type="project" value="UniProtKB-KW"/>
</dbReference>
<dbReference type="InterPro" id="IPR036440">
    <property type="entry name" value="Peptidase_C15-like_sf"/>
</dbReference>
<dbReference type="Pfam" id="PF01470">
    <property type="entry name" value="Peptidase_C15"/>
    <property type="match status" value="1"/>
</dbReference>
<dbReference type="GO" id="GO:0016920">
    <property type="term" value="F:pyroglutamyl-peptidase activity"/>
    <property type="evidence" value="ECO:0007669"/>
    <property type="project" value="InterPro"/>
</dbReference>
<dbReference type="FunFam" id="3.40.630.20:FF:000008">
    <property type="entry name" value="Pyroglutamyl-peptidase 1"/>
    <property type="match status" value="1"/>
</dbReference>
<dbReference type="PIRSF" id="PIRSF015592">
    <property type="entry name" value="Prld-crbxl_pptds"/>
    <property type="match status" value="1"/>
</dbReference>
<dbReference type="PRINTS" id="PR00706">
    <property type="entry name" value="PYROGLUPTASE"/>
</dbReference>
<keyword evidence="4" id="KW-0378">Hydrolase</keyword>
<dbReference type="AlphaFoldDB" id="A0AAV2H488"/>
<evidence type="ECO:0000313" key="7">
    <source>
        <dbReference type="Proteomes" id="UP001497497"/>
    </source>
</evidence>
<gene>
    <name evidence="6" type="ORF">GSLYS_00002625001</name>
</gene>
<evidence type="ECO:0000256" key="1">
    <source>
        <dbReference type="ARBA" id="ARBA00006641"/>
    </source>
</evidence>